<dbReference type="Proteomes" id="UP000069272">
    <property type="component" value="Chromosome X"/>
</dbReference>
<reference evidence="9" key="2">
    <citation type="submission" date="2022-08" db="UniProtKB">
        <authorList>
            <consortium name="EnsemblMetazoa"/>
        </authorList>
    </citation>
    <scope>IDENTIFICATION</scope>
    <source>
        <strain evidence="9">STECLA/ALBI9_A</strain>
    </source>
</reference>
<comment type="subcellular location">
    <subcellularLocation>
        <location evidence="1">Membrane</location>
        <topology evidence="1">Multi-pass membrane protein</topology>
    </subcellularLocation>
</comment>
<keyword evidence="10" id="KW-1185">Reference proteome</keyword>
<dbReference type="PANTHER" id="PTHR31885:SF6">
    <property type="entry name" value="GH04784P"/>
    <property type="match status" value="1"/>
</dbReference>
<dbReference type="PANTHER" id="PTHR31885">
    <property type="entry name" value="GH04784P"/>
    <property type="match status" value="1"/>
</dbReference>
<dbReference type="Pfam" id="PF07947">
    <property type="entry name" value="YhhN"/>
    <property type="match status" value="1"/>
</dbReference>
<evidence type="ECO:0000256" key="5">
    <source>
        <dbReference type="ARBA" id="ARBA00023136"/>
    </source>
</evidence>
<evidence type="ECO:0000256" key="7">
    <source>
        <dbReference type="ARBA" id="ARBA00049458"/>
    </source>
</evidence>
<dbReference type="InterPro" id="IPR012506">
    <property type="entry name" value="TMEM86B-like"/>
</dbReference>
<keyword evidence="4" id="KW-1133">Transmembrane helix</keyword>
<protein>
    <recommendedName>
        <fullName evidence="6">lysoplasmalogenase</fullName>
        <ecNumber evidence="6">3.3.2.2</ecNumber>
    </recommendedName>
</protein>
<dbReference type="EnsemblMetazoa" id="AALB006579-RA">
    <property type="protein sequence ID" value="AALB006579-PA"/>
    <property type="gene ID" value="AALB006579"/>
</dbReference>
<evidence type="ECO:0000313" key="10">
    <source>
        <dbReference type="Proteomes" id="UP000069272"/>
    </source>
</evidence>
<dbReference type="GO" id="GO:0016020">
    <property type="term" value="C:membrane"/>
    <property type="evidence" value="ECO:0007669"/>
    <property type="project" value="UniProtKB-SubCell"/>
</dbReference>
<dbReference type="EC" id="3.3.2.2" evidence="6"/>
<dbReference type="VEuPathDB" id="VectorBase:AALB20_027951"/>
<name>A0A182FJ84_ANOAL</name>
<comment type="catalytic activity">
    <reaction evidence="8">
        <text>a 1-O-(1Z-alkenyl)-sn-glycero-3-phosphocholine + H2O = a 2,3-saturated aldehyde + sn-glycerol 3-phosphocholine</text>
        <dbReference type="Rhea" id="RHEA:22544"/>
        <dbReference type="ChEBI" id="CHEBI:15377"/>
        <dbReference type="ChEBI" id="CHEBI:16870"/>
        <dbReference type="ChEBI" id="CHEBI:73359"/>
        <dbReference type="ChEBI" id="CHEBI:77287"/>
        <dbReference type="EC" id="3.3.2.2"/>
    </reaction>
</comment>
<evidence type="ECO:0000256" key="6">
    <source>
        <dbReference type="ARBA" id="ARBA00035673"/>
    </source>
</evidence>
<comment type="catalytic activity">
    <reaction evidence="7">
        <text>a 1-O-(1Z-alkenyl)-sn-glycero-3-phosphoethanolamine + H2O = a 2,3-saturated aldehyde + sn-glycero-3-phosphoethanolamine</text>
        <dbReference type="Rhea" id="RHEA:16905"/>
        <dbReference type="ChEBI" id="CHEBI:15377"/>
        <dbReference type="ChEBI" id="CHEBI:73359"/>
        <dbReference type="ChEBI" id="CHEBI:77288"/>
        <dbReference type="ChEBI" id="CHEBI:143890"/>
        <dbReference type="EC" id="3.3.2.2"/>
    </reaction>
</comment>
<keyword evidence="3" id="KW-0812">Transmembrane</keyword>
<evidence type="ECO:0000256" key="8">
    <source>
        <dbReference type="ARBA" id="ARBA00049560"/>
    </source>
</evidence>
<accession>A0A182FJ84</accession>
<dbReference type="AlphaFoldDB" id="A0A182FJ84"/>
<proteinExistence type="inferred from homology"/>
<dbReference type="VEuPathDB" id="VectorBase:AALB006579"/>
<evidence type="ECO:0000256" key="4">
    <source>
        <dbReference type="ARBA" id="ARBA00022989"/>
    </source>
</evidence>
<dbReference type="GO" id="GO:0047408">
    <property type="term" value="F:alkenylglycerophosphocholine hydrolase activity"/>
    <property type="evidence" value="ECO:0007669"/>
    <property type="project" value="UniProtKB-EC"/>
</dbReference>
<evidence type="ECO:0000256" key="1">
    <source>
        <dbReference type="ARBA" id="ARBA00004141"/>
    </source>
</evidence>
<evidence type="ECO:0000256" key="3">
    <source>
        <dbReference type="ARBA" id="ARBA00022692"/>
    </source>
</evidence>
<evidence type="ECO:0000256" key="2">
    <source>
        <dbReference type="ARBA" id="ARBA00007375"/>
    </source>
</evidence>
<reference evidence="9 10" key="1">
    <citation type="journal article" date="2017" name="G3 (Bethesda)">
        <title>The Physical Genome Mapping of Anopheles albimanus Corrected Scaffold Misassemblies and Identified Interarm Rearrangements in Genus Anopheles.</title>
        <authorList>
            <person name="Artemov G.N."/>
            <person name="Peery A.N."/>
            <person name="Jiang X."/>
            <person name="Tu Z."/>
            <person name="Stegniy V.N."/>
            <person name="Sharakhova M.V."/>
            <person name="Sharakhov I.V."/>
        </authorList>
    </citation>
    <scope>NUCLEOTIDE SEQUENCE [LARGE SCALE GENOMIC DNA]</scope>
    <source>
        <strain evidence="9 10">ALBI9_A</strain>
    </source>
</reference>
<organism evidence="9 10">
    <name type="scientific">Anopheles albimanus</name>
    <name type="common">New world malaria mosquito</name>
    <dbReference type="NCBI Taxonomy" id="7167"/>
    <lineage>
        <taxon>Eukaryota</taxon>
        <taxon>Metazoa</taxon>
        <taxon>Ecdysozoa</taxon>
        <taxon>Arthropoda</taxon>
        <taxon>Hexapoda</taxon>
        <taxon>Insecta</taxon>
        <taxon>Pterygota</taxon>
        <taxon>Neoptera</taxon>
        <taxon>Endopterygota</taxon>
        <taxon>Diptera</taxon>
        <taxon>Nematocera</taxon>
        <taxon>Culicoidea</taxon>
        <taxon>Culicidae</taxon>
        <taxon>Anophelinae</taxon>
        <taxon>Anopheles</taxon>
    </lineage>
</organism>
<keyword evidence="5" id="KW-0472">Membrane</keyword>
<evidence type="ECO:0000313" key="9">
    <source>
        <dbReference type="EnsemblMetazoa" id="AALB006579-PA"/>
    </source>
</evidence>
<sequence>MGRNSSLKHETLIPFIVTTILYFVLIEHTDRGTTPSTVLKCMPIVSLLFFGALTDLQPKQARRYKRMILLGLFFSSWGDLLLNYDLFEAGMGAFGVAQIFYVAAFGFQPLRPAVGVVLYAGGVLATSVFFANLNSVIKVCLPIYAALLLTMCWRALARIQTLNNKMQVLCGVCSVLFVISDGIIAFDKFFTPIHAAQTYIMITYYAAQLAYVGMGQLSKHFRQATIGKSCRDLLHPNQPCSAAWRTFFFQGVLGAIRHYLPAVVTPLLFRVRQWHEPEVWSTFVRQYCRCVLAGLPMTGGSFLAFCLFYKALGRFPPAWFVLVPSLAGGLTVRYLPRTIVRAQGIGLFNMYIEFLIRRSHMPIVAWMRSSKVFATGCFMALSGGIMAAHQYLRLDRFWFARAYRGAVDGHEEHTVPADCRRHVLAEVRKSFYVGLTVSVLKNVLPRITLLLRSPLLLGRELLARFDYGLLSFITLYKALYETSSCWLACHHRGFRSSVIARSAVAGTVAGLAYRCFPNYLLFTFSLTELVELGWLVYMRSESLPKPWIIRWFDRCVPVAELLYTASLGLLCQLRVVHPYHVNRYWYKLMANGTWGRSDVLAQGYANVLFGC</sequence>
<dbReference type="STRING" id="7167.A0A182FJ84"/>
<comment type="similarity">
    <text evidence="2">Belongs to the TMEM86 family.</text>
</comment>